<keyword evidence="5" id="KW-0574">Periplasm</keyword>
<dbReference type="GO" id="GO:0016740">
    <property type="term" value="F:transferase activity"/>
    <property type="evidence" value="ECO:0007669"/>
    <property type="project" value="UniProtKB-KW"/>
</dbReference>
<comment type="subcellular location">
    <subcellularLocation>
        <location evidence="1">Periplasm</location>
    </subcellularLocation>
</comment>
<dbReference type="EMBL" id="RHJS01000002">
    <property type="protein sequence ID" value="RRK34696.1"/>
    <property type="molecule type" value="Genomic_DNA"/>
</dbReference>
<gene>
    <name evidence="8" type="ORF">EBB54_27665</name>
</gene>
<accession>A0A3R8M2N4</accession>
<name>A0A3R8M2N4_9FIRM</name>
<dbReference type="RefSeq" id="WP_125129788.1">
    <property type="nucleotide sequence ID" value="NZ_RHJS01000002.1"/>
</dbReference>
<evidence type="ECO:0000313" key="9">
    <source>
        <dbReference type="Proteomes" id="UP000274920"/>
    </source>
</evidence>
<comment type="pathway">
    <text evidence="2">Glycan biosynthesis; alginate biosynthesis.</text>
</comment>
<evidence type="ECO:0000256" key="5">
    <source>
        <dbReference type="ARBA" id="ARBA00022764"/>
    </source>
</evidence>
<evidence type="ECO:0000256" key="1">
    <source>
        <dbReference type="ARBA" id="ARBA00004418"/>
    </source>
</evidence>
<proteinExistence type="predicted"/>
<keyword evidence="4" id="KW-0732">Signal</keyword>
<evidence type="ECO:0000256" key="6">
    <source>
        <dbReference type="ARBA" id="ARBA00022841"/>
    </source>
</evidence>
<keyword evidence="9" id="KW-1185">Reference proteome</keyword>
<dbReference type="UniPathway" id="UPA00286"/>
<sequence>MKKKEKISSADTVIAILFLLFLIYVFSSNVKIPFAAVHNLLQGAAGFSSVTESFEKGYCEAFPNKTVFIDINGLGHRLFAQREVNGVVKLKNGMLSEGVPALPENSGFVKNADNVKVFSDWLRDRNSNLLYVQAPWKHDIYEDTNWPTGIEDYSNTNADIFLKELEIRDVNYLDLREKFHLEGGFYSKFLCTEHHWNANGGFAAFQYICEYLTDIYGEEIEKEVFDIQNYQIDTYKNGSLGYYGGRTGYLFSGFDNFSIIYPKFETNQTCEIVHKQVLRSGSFYEAIFDQSFKELPWRERGMYGMYIGGDFPLVLHKSETAKNDGTVMLFIDSFGTMVESYLTTAYQNVIAVDLRWILRNQMNVTAKELVEEYDPSNVIIMFNPNQLGYAESEQFRYGLE</sequence>
<dbReference type="Proteomes" id="UP000274920">
    <property type="component" value="Unassembled WGS sequence"/>
</dbReference>
<evidence type="ECO:0000259" key="7">
    <source>
        <dbReference type="Pfam" id="PF16822"/>
    </source>
</evidence>
<feature type="domain" description="AlgX/AlgJ SGNH hydrolase-like" evidence="7">
    <location>
        <begin position="108"/>
        <end position="229"/>
    </location>
</feature>
<dbReference type="Pfam" id="PF16822">
    <property type="entry name" value="ALGX"/>
    <property type="match status" value="1"/>
</dbReference>
<comment type="caution">
    <text evidence="8">The sequence shown here is derived from an EMBL/GenBank/DDBJ whole genome shotgun (WGS) entry which is preliminary data.</text>
</comment>
<dbReference type="AlphaFoldDB" id="A0A3R8M2N4"/>
<organism evidence="8 9">
    <name type="scientific">Schaedlerella arabinosiphila</name>
    <dbReference type="NCBI Taxonomy" id="2044587"/>
    <lineage>
        <taxon>Bacteria</taxon>
        <taxon>Bacillati</taxon>
        <taxon>Bacillota</taxon>
        <taxon>Clostridia</taxon>
        <taxon>Lachnospirales</taxon>
        <taxon>Lachnospiraceae</taxon>
        <taxon>Schaedlerella</taxon>
    </lineage>
</organism>
<dbReference type="GO" id="GO:0042597">
    <property type="term" value="C:periplasmic space"/>
    <property type="evidence" value="ECO:0007669"/>
    <property type="project" value="UniProtKB-SubCell"/>
</dbReference>
<dbReference type="GO" id="GO:0042121">
    <property type="term" value="P:alginic acid biosynthetic process"/>
    <property type="evidence" value="ECO:0007669"/>
    <property type="project" value="UniProtKB-UniPathway"/>
</dbReference>
<evidence type="ECO:0000256" key="4">
    <source>
        <dbReference type="ARBA" id="ARBA00022729"/>
    </source>
</evidence>
<evidence type="ECO:0000256" key="3">
    <source>
        <dbReference type="ARBA" id="ARBA00022679"/>
    </source>
</evidence>
<dbReference type="InterPro" id="IPR031811">
    <property type="entry name" value="ALGX/ALGJ_SGNH-like"/>
</dbReference>
<protein>
    <recommendedName>
        <fullName evidence="7">AlgX/AlgJ SGNH hydrolase-like domain-containing protein</fullName>
    </recommendedName>
</protein>
<evidence type="ECO:0000313" key="8">
    <source>
        <dbReference type="EMBL" id="RRK34696.1"/>
    </source>
</evidence>
<reference evidence="8" key="1">
    <citation type="submission" date="2018-10" db="EMBL/GenBank/DDBJ databases">
        <title>Schaedlerella arabinophila gen. nov. sp. nov., isolated from the mouse intestinal tract and comparative analysis with the genome of the closely related altered Schaedler flora strain ASF502.</title>
        <authorList>
            <person name="Miyake S."/>
            <person name="Soh M."/>
            <person name="Seedorf H."/>
        </authorList>
    </citation>
    <scope>NUCLEOTIDE SEQUENCE [LARGE SCALE GENOMIC DNA]</scope>
    <source>
        <strain evidence="8">DSM 106076</strain>
    </source>
</reference>
<evidence type="ECO:0000256" key="2">
    <source>
        <dbReference type="ARBA" id="ARBA00005182"/>
    </source>
</evidence>
<keyword evidence="6" id="KW-0016">Alginate biosynthesis</keyword>
<keyword evidence="3" id="KW-0808">Transferase</keyword>